<evidence type="ECO:0000256" key="1">
    <source>
        <dbReference type="SAM" id="MobiDB-lite"/>
    </source>
</evidence>
<dbReference type="OrthoDB" id="9779518at2"/>
<dbReference type="InterPro" id="IPR002838">
    <property type="entry name" value="AIM24"/>
</dbReference>
<dbReference type="InterPro" id="IPR016031">
    <property type="entry name" value="Trp_RNA-bd_attenuator-like_dom"/>
</dbReference>
<keyword evidence="3" id="KW-1185">Reference proteome</keyword>
<proteinExistence type="predicted"/>
<dbReference type="Gene3D" id="3.60.160.10">
    <property type="entry name" value="Mitochondrial biogenesis AIM24"/>
    <property type="match status" value="1"/>
</dbReference>
<protein>
    <submittedName>
        <fullName evidence="2">Protein containing DUF124</fullName>
    </submittedName>
</protein>
<evidence type="ECO:0000313" key="3">
    <source>
        <dbReference type="Proteomes" id="UP000011885"/>
    </source>
</evidence>
<dbReference type="InterPro" id="IPR036983">
    <property type="entry name" value="AIM24_sf"/>
</dbReference>
<comment type="caution">
    <text evidence="2">The sequence shown here is derived from an EMBL/GenBank/DDBJ whole genome shotgun (WGS) entry which is preliminary data.</text>
</comment>
<dbReference type="PANTHER" id="PTHR43657">
    <property type="entry name" value="TRYPTOPHAN RNA-BINDING ATTENUATOR PROTEIN-LIKE PROTEIN"/>
    <property type="match status" value="1"/>
</dbReference>
<dbReference type="PATRIC" id="fig|1263870.3.peg.2741"/>
<feature type="region of interest" description="Disordered" evidence="1">
    <location>
        <begin position="46"/>
        <end position="93"/>
    </location>
</feature>
<dbReference type="Pfam" id="PF01987">
    <property type="entry name" value="AIM24"/>
    <property type="match status" value="1"/>
</dbReference>
<dbReference type="NCBIfam" id="TIGR00266">
    <property type="entry name" value="TIGR00266 family protein"/>
    <property type="match status" value="1"/>
</dbReference>
<dbReference type="Proteomes" id="UP000011885">
    <property type="component" value="Unassembled WGS sequence"/>
</dbReference>
<dbReference type="SUPFAM" id="SSF51219">
    <property type="entry name" value="TRAP-like"/>
    <property type="match status" value="1"/>
</dbReference>
<organism evidence="2 3">
    <name type="scientific">Rhodopirellula sallentina SM41</name>
    <dbReference type="NCBI Taxonomy" id="1263870"/>
    <lineage>
        <taxon>Bacteria</taxon>
        <taxon>Pseudomonadati</taxon>
        <taxon>Planctomycetota</taxon>
        <taxon>Planctomycetia</taxon>
        <taxon>Pirellulales</taxon>
        <taxon>Pirellulaceae</taxon>
        <taxon>Rhodopirellula</taxon>
    </lineage>
</organism>
<dbReference type="PANTHER" id="PTHR43657:SF1">
    <property type="entry name" value="ALTERED INHERITANCE OF MITOCHONDRIA PROTEIN 24, MITOCHONDRIAL"/>
    <property type="match status" value="1"/>
</dbReference>
<dbReference type="EMBL" id="ANOH01000182">
    <property type="protein sequence ID" value="EMI55978.1"/>
    <property type="molecule type" value="Genomic_DNA"/>
</dbReference>
<reference evidence="2 3" key="1">
    <citation type="journal article" date="2013" name="Mar. Genomics">
        <title>Expression of sulfatases in Rhodopirellula baltica and the diversity of sulfatases in the genus Rhodopirellula.</title>
        <authorList>
            <person name="Wegner C.E."/>
            <person name="Richter-Heitmann T."/>
            <person name="Klindworth A."/>
            <person name="Klockow C."/>
            <person name="Richter M."/>
            <person name="Achstetter T."/>
            <person name="Glockner F.O."/>
            <person name="Harder J."/>
        </authorList>
    </citation>
    <scope>NUCLEOTIDE SEQUENCE [LARGE SCALE GENOMIC DNA]</scope>
    <source>
        <strain evidence="2 3">SM41</strain>
    </source>
</reference>
<gene>
    <name evidence="2" type="ORF">RSSM_02578</name>
</gene>
<dbReference type="RefSeq" id="WP_008678492.1">
    <property type="nucleotide sequence ID" value="NZ_ANOH01000182.1"/>
</dbReference>
<evidence type="ECO:0000313" key="2">
    <source>
        <dbReference type="EMBL" id="EMI55978.1"/>
    </source>
</evidence>
<name>M5UIW7_9BACT</name>
<accession>M5UIW7</accession>
<sequence>MQFQVQHSPVFSTLEITLEQDEFVVAQPNSMLTMTSGVKIAAHIGRGSSHEPTARGESEDAGVENSTAAKESQTLKNVPVPQKPPRKHSLSSGFKSLLGGESFFTAEFRAKSDDEQVVLAPESYGDIVVLEITDESGFYLTRGSYLANTGPTHIRTTYGGLKGLMSKKGLFLMHASGAGHVFCQSYGSVVHRELAADETIYVDNRFMVAFSDSVTYQLVKATESIRDSLMSGEGLINRYTGPGHVYYQTRGKPSGGFLSVLLEAFF</sequence>
<feature type="compositionally biased region" description="Basic and acidic residues" evidence="1">
    <location>
        <begin position="48"/>
        <end position="58"/>
    </location>
</feature>
<feature type="compositionally biased region" description="Polar residues" evidence="1">
    <location>
        <begin position="64"/>
        <end position="76"/>
    </location>
</feature>
<dbReference type="AlphaFoldDB" id="M5UIW7"/>